<dbReference type="SMART" id="SM00471">
    <property type="entry name" value="HDc"/>
    <property type="match status" value="1"/>
</dbReference>
<dbReference type="CDD" id="cd00077">
    <property type="entry name" value="HDc"/>
    <property type="match status" value="1"/>
</dbReference>
<dbReference type="Pfam" id="PF07495">
    <property type="entry name" value="Y_Y_Y"/>
    <property type="match status" value="1"/>
</dbReference>
<dbReference type="AlphaFoldDB" id="A0A7M1XP91"/>
<dbReference type="PANTHER" id="PTHR43155">
    <property type="entry name" value="CYCLIC DI-GMP PHOSPHODIESTERASE PA4108-RELATED"/>
    <property type="match status" value="1"/>
</dbReference>
<protein>
    <submittedName>
        <fullName evidence="5">HD domain-containing protein</fullName>
    </submittedName>
</protein>
<evidence type="ECO:0000313" key="6">
    <source>
        <dbReference type="Proteomes" id="UP000593591"/>
    </source>
</evidence>
<dbReference type="PROSITE" id="PS51831">
    <property type="entry name" value="HD"/>
    <property type="match status" value="1"/>
</dbReference>
<feature type="chain" id="PRO_5032329549" evidence="2">
    <location>
        <begin position="23"/>
        <end position="988"/>
    </location>
</feature>
<feature type="signal peptide" evidence="2">
    <location>
        <begin position="1"/>
        <end position="22"/>
    </location>
</feature>
<dbReference type="Gene3D" id="2.130.10.10">
    <property type="entry name" value="YVTN repeat-like/Quinoprotein amine dehydrogenase"/>
    <property type="match status" value="3"/>
</dbReference>
<dbReference type="InterPro" id="IPR015943">
    <property type="entry name" value="WD40/YVTN_repeat-like_dom_sf"/>
</dbReference>
<dbReference type="Proteomes" id="UP000593591">
    <property type="component" value="Chromosome"/>
</dbReference>
<keyword evidence="1" id="KW-0472">Membrane</keyword>
<dbReference type="InterPro" id="IPR013783">
    <property type="entry name" value="Ig-like_fold"/>
</dbReference>
<dbReference type="InterPro" id="IPR011110">
    <property type="entry name" value="Reg_prop"/>
</dbReference>
<dbReference type="SUPFAM" id="SSF109604">
    <property type="entry name" value="HD-domain/PDEase-like"/>
    <property type="match status" value="1"/>
</dbReference>
<proteinExistence type="predicted"/>
<reference evidence="5 6" key="1">
    <citation type="submission" date="2018-08" db="EMBL/GenBank/DDBJ databases">
        <title>The first complete genome of Treponema rectale (CHPAT), a commensal spirochete of the bovine rectum.</title>
        <authorList>
            <person name="Staton G.J."/>
            <person name="Clegg S.R."/>
            <person name="Carter S.D."/>
            <person name="Radford A.D."/>
            <person name="Darby A."/>
            <person name="Hall N."/>
            <person name="Birtles R.J."/>
            <person name="Evans N.J."/>
        </authorList>
    </citation>
    <scope>NUCLEOTIDE SEQUENCE [LARGE SCALE GENOMIC DNA]</scope>
    <source>
        <strain evidence="5 6">CHPA</strain>
    </source>
</reference>
<evidence type="ECO:0000313" key="5">
    <source>
        <dbReference type="EMBL" id="QOS40631.1"/>
    </source>
</evidence>
<keyword evidence="2" id="KW-0732">Signal</keyword>
<feature type="transmembrane region" description="Helical" evidence="1">
    <location>
        <begin position="763"/>
        <end position="785"/>
    </location>
</feature>
<dbReference type="EMBL" id="CP031517">
    <property type="protein sequence ID" value="QOS40631.1"/>
    <property type="molecule type" value="Genomic_DNA"/>
</dbReference>
<dbReference type="Pfam" id="PF13487">
    <property type="entry name" value="HD_5"/>
    <property type="match status" value="1"/>
</dbReference>
<dbReference type="SUPFAM" id="SSF63829">
    <property type="entry name" value="Calcium-dependent phosphotriesterase"/>
    <property type="match status" value="3"/>
</dbReference>
<evidence type="ECO:0000256" key="1">
    <source>
        <dbReference type="SAM" id="Phobius"/>
    </source>
</evidence>
<organism evidence="5 6">
    <name type="scientific">Treponema rectale</name>
    <dbReference type="NCBI Taxonomy" id="744512"/>
    <lineage>
        <taxon>Bacteria</taxon>
        <taxon>Pseudomonadati</taxon>
        <taxon>Spirochaetota</taxon>
        <taxon>Spirochaetia</taxon>
        <taxon>Spirochaetales</taxon>
        <taxon>Treponemataceae</taxon>
        <taxon>Treponema</taxon>
    </lineage>
</organism>
<dbReference type="InterPro" id="IPR011123">
    <property type="entry name" value="Y_Y_Y"/>
</dbReference>
<accession>A0A7M1XP91</accession>
<dbReference type="KEGG" id="trc:DYE49_09230"/>
<feature type="domain" description="HD" evidence="3">
    <location>
        <begin position="817"/>
        <end position="939"/>
    </location>
</feature>
<sequence>MKTLRKIFLSLQALFMVQFCFAEGIQFFNNFVPSSWNSEDGLPGNSVTDIVQDTKGYIYIGTYEGLVRFDGIEFTVINKKYDKKYNFVSARSLFIDSRGNLWNGSNDEGVFCIGKDDSVRKFSTLDGLPNNSIRDLCEDREGNIWVGTSSGIALISPEGKVFIPEGLEDLIEDNNILVKHLFCDSAGRIWICTALQNRLYVYSGRRFSVYDGITSIKNPSVNYVTQDSAGAFWFGVSPYYLLKKNGEEETLFDGGGISQKGTVVNCIFHDSVGNVWFSTDTGLGVISGGEISYYTEKQGLVDDKVVKIMEDRESNIWIGTDRGGIEKLSQSQFRIIKNNETINAVVEDTFRKVIWLASDKGVRCYDQKKFIENPLTEYCENIRVRDINITDAGDVLVSTYAQLGVIKYTRDGKIISWTEKDGLTGNRTRCTLLHSGGDLYIATTNGLNIVKGFSKDGEIITIQKSSEVSSDFIMTLHEDSEGNVWCGTDGGGIFVVDSKTYEIKKTYTTEDGLAGNIIFKISEPVPGQKWICTGTGLSVMKEDSGSLKIYNFNSGNGLGTDGVFQALIDYTETVWFTSNKGIFSVHYRDFENVFNGKDDSIFSKFYGRSDGIVTAGVTSTSKSSKDSFGRLWFTLVDGVAFYDPVRGKANTKAPIVQIQEISIDDENFIYDGSPVEIGPDSKRLSIKFTGLSFISSEQVKFSYKLEGYDSKFSEWTTQRNVSYTNLPHGTYKFTVFAMTRDEVKSLPSYVVTIIKKPYIWNLLWFRLLIGGIIVLATAALIFYRYKDIVREQKRNKEFTSQVISALVVAIDAKDQYTNGHSNRVSKYAVMIARKAGKSEAELERIFYAGLLHDVGKIGVPDSIISKPDKLTGEEFEVIKTHPVIGSEILKSITAVPEVVVGARWHHERWDGRGYPDGLKETGIPEVARIIGVADAYDAMTSDRSYRRHLTQSVVREQIEKGRGSQFDPVFATIMLEIIDDDVDFKLHE</sequence>
<keyword evidence="1" id="KW-1133">Transmembrane helix</keyword>
<dbReference type="Gene3D" id="2.60.40.10">
    <property type="entry name" value="Immunoglobulins"/>
    <property type="match status" value="1"/>
</dbReference>
<keyword evidence="1" id="KW-0812">Transmembrane</keyword>
<name>A0A7M1XP91_9SPIR</name>
<feature type="domain" description="HD-GYP" evidence="4">
    <location>
        <begin position="795"/>
        <end position="988"/>
    </location>
</feature>
<evidence type="ECO:0000259" key="3">
    <source>
        <dbReference type="PROSITE" id="PS51831"/>
    </source>
</evidence>
<evidence type="ECO:0000256" key="2">
    <source>
        <dbReference type="SAM" id="SignalP"/>
    </source>
</evidence>
<dbReference type="InterPro" id="IPR037522">
    <property type="entry name" value="HD_GYP_dom"/>
</dbReference>
<dbReference type="Gene3D" id="1.10.3210.10">
    <property type="entry name" value="Hypothetical protein af1432"/>
    <property type="match status" value="1"/>
</dbReference>
<dbReference type="InterPro" id="IPR006674">
    <property type="entry name" value="HD_domain"/>
</dbReference>
<dbReference type="PROSITE" id="PS51832">
    <property type="entry name" value="HD_GYP"/>
    <property type="match status" value="1"/>
</dbReference>
<evidence type="ECO:0000259" key="4">
    <source>
        <dbReference type="PROSITE" id="PS51832"/>
    </source>
</evidence>
<dbReference type="Pfam" id="PF07494">
    <property type="entry name" value="Reg_prop"/>
    <property type="match status" value="4"/>
</dbReference>
<dbReference type="InterPro" id="IPR003607">
    <property type="entry name" value="HD/PDEase_dom"/>
</dbReference>
<gene>
    <name evidence="5" type="ORF">DYE49_09230</name>
</gene>